<name>A0A2B4SRR4_STYPI</name>
<proteinExistence type="predicted"/>
<reference evidence="4" key="1">
    <citation type="journal article" date="2017" name="bioRxiv">
        <title>Comparative analysis of the genomes of Stylophora pistillata and Acropora digitifera provides evidence for extensive differences between species of corals.</title>
        <authorList>
            <person name="Voolstra C.R."/>
            <person name="Li Y."/>
            <person name="Liew Y.J."/>
            <person name="Baumgarten S."/>
            <person name="Zoccola D."/>
            <person name="Flot J.-F."/>
            <person name="Tambutte S."/>
            <person name="Allemand D."/>
            <person name="Aranda M."/>
        </authorList>
    </citation>
    <scope>NUCLEOTIDE SEQUENCE [LARGE SCALE GENOMIC DNA]</scope>
</reference>
<protein>
    <submittedName>
        <fullName evidence="3">Transmembrane protein 117</fullName>
    </submittedName>
</protein>
<feature type="transmembrane region" description="Helical" evidence="2">
    <location>
        <begin position="241"/>
        <end position="262"/>
    </location>
</feature>
<keyword evidence="4" id="KW-1185">Reference proteome</keyword>
<organism evidence="3 4">
    <name type="scientific">Stylophora pistillata</name>
    <name type="common">Smooth cauliflower coral</name>
    <dbReference type="NCBI Taxonomy" id="50429"/>
    <lineage>
        <taxon>Eukaryota</taxon>
        <taxon>Metazoa</taxon>
        <taxon>Cnidaria</taxon>
        <taxon>Anthozoa</taxon>
        <taxon>Hexacorallia</taxon>
        <taxon>Scleractinia</taxon>
        <taxon>Astrocoeniina</taxon>
        <taxon>Pocilloporidae</taxon>
        <taxon>Stylophora</taxon>
    </lineage>
</organism>
<accession>A0A2B4SRR4</accession>
<sequence length="533" mass="61442">MADVSEKPTATDAIKNDESQVDPTSPTIEISQHSDKVIKHRVRVQKKNGRYYFQHPYARLFVSYFVIFCNFLIYAEDPVSHSRANCTIPVVGNDFAFVTYRYPPGAWSLLKVFLWLLAIVVGLLVGNFFFHKVVFNRWMKLSMFKCDSGSWMVMFLTTLVSLFIFSLIYNGFISIGGDKLSLYKITTYLGLQNDTFMKAAGLGTWMGDFVTAWMVTDMMLQDKLYPDWNKRLRKIWRTGYTRIYLFWIVLVVATAIVASGIISDFVRWDTLNRDFVSTNELSRAFLASFILVMDLLIVMQDWEFPSFQGNLDVKLPGVDTASFYFHLPRCLKKENWHVHITGKWFNYGIIMLVIILDLNMWKNQIFYSPFDFGQYTDPEGYIFTIVDDKFLETANKTTLSYEWRSSNLNPATNETFTTTDPRMNSKYLGFGLELKGIAFIPSIVAFITFGCLIWFYGREKFVVEEVLEDLDKVDGVVIEEVDFEVEPNQDDTPKARNGNSGHIETADEGLLELPANQEDGEPILLNVQQITYV</sequence>
<dbReference type="STRING" id="50429.A0A2B4SRR4"/>
<evidence type="ECO:0000256" key="1">
    <source>
        <dbReference type="SAM" id="MobiDB-lite"/>
    </source>
</evidence>
<keyword evidence="2" id="KW-0472">Membrane</keyword>
<dbReference type="PANTHER" id="PTHR31226">
    <property type="entry name" value="TRANSMEMBRANE PROTEIN 117"/>
    <property type="match status" value="1"/>
</dbReference>
<feature type="transmembrane region" description="Helical" evidence="2">
    <location>
        <begin position="57"/>
        <end position="75"/>
    </location>
</feature>
<evidence type="ECO:0000256" key="2">
    <source>
        <dbReference type="SAM" id="Phobius"/>
    </source>
</evidence>
<dbReference type="EMBL" id="LSMT01000028">
    <property type="protein sequence ID" value="PFX32056.1"/>
    <property type="molecule type" value="Genomic_DNA"/>
</dbReference>
<evidence type="ECO:0000313" key="4">
    <source>
        <dbReference type="Proteomes" id="UP000225706"/>
    </source>
</evidence>
<feature type="transmembrane region" description="Helical" evidence="2">
    <location>
        <begin position="112"/>
        <end position="130"/>
    </location>
</feature>
<comment type="caution">
    <text evidence="3">The sequence shown here is derived from an EMBL/GenBank/DDBJ whole genome shotgun (WGS) entry which is preliminary data.</text>
</comment>
<dbReference type="Proteomes" id="UP000225706">
    <property type="component" value="Unassembled WGS sequence"/>
</dbReference>
<feature type="transmembrane region" description="Helical" evidence="2">
    <location>
        <begin position="344"/>
        <end position="361"/>
    </location>
</feature>
<dbReference type="Pfam" id="PF15113">
    <property type="entry name" value="TMEM117"/>
    <property type="match status" value="1"/>
</dbReference>
<keyword evidence="2 3" id="KW-0812">Transmembrane</keyword>
<feature type="region of interest" description="Disordered" evidence="1">
    <location>
        <begin position="1"/>
        <end position="26"/>
    </location>
</feature>
<feature type="transmembrane region" description="Helical" evidence="2">
    <location>
        <begin position="196"/>
        <end position="220"/>
    </location>
</feature>
<evidence type="ECO:0000313" key="3">
    <source>
        <dbReference type="EMBL" id="PFX32056.1"/>
    </source>
</evidence>
<dbReference type="InterPro" id="IPR029370">
    <property type="entry name" value="TMEM117"/>
</dbReference>
<feature type="transmembrane region" description="Helical" evidence="2">
    <location>
        <begin position="282"/>
        <end position="299"/>
    </location>
</feature>
<feature type="transmembrane region" description="Helical" evidence="2">
    <location>
        <begin position="436"/>
        <end position="456"/>
    </location>
</feature>
<gene>
    <name evidence="3" type="primary">Tmem117</name>
    <name evidence="3" type="ORF">AWC38_SpisGene3181</name>
</gene>
<dbReference type="GO" id="GO:0070059">
    <property type="term" value="P:intrinsic apoptotic signaling pathway in response to endoplasmic reticulum stress"/>
    <property type="evidence" value="ECO:0007669"/>
    <property type="project" value="TreeGrafter"/>
</dbReference>
<feature type="transmembrane region" description="Helical" evidence="2">
    <location>
        <begin position="151"/>
        <end position="176"/>
    </location>
</feature>
<dbReference type="OrthoDB" id="419441at2759"/>
<dbReference type="PANTHER" id="PTHR31226:SF1">
    <property type="entry name" value="TRANSMEMBRANE PROTEIN 117"/>
    <property type="match status" value="1"/>
</dbReference>
<dbReference type="AlphaFoldDB" id="A0A2B4SRR4"/>
<keyword evidence="2" id="KW-1133">Transmembrane helix</keyword>